<reference evidence="2 3" key="1">
    <citation type="submission" date="2018-06" db="EMBL/GenBank/DDBJ databases">
        <title>Comparative genomics of Brasilonema spp. strains.</title>
        <authorList>
            <person name="Alvarenga D.O."/>
            <person name="Fiore M.F."/>
            <person name="Varani A.M."/>
        </authorList>
    </citation>
    <scope>NUCLEOTIDE SEQUENCE [LARGE SCALE GENOMIC DNA]</scope>
    <source>
        <strain evidence="2 3">SPC951</strain>
    </source>
</reference>
<dbReference type="Gene3D" id="3.40.50.1010">
    <property type="entry name" value="5'-nuclease"/>
    <property type="match status" value="1"/>
</dbReference>
<dbReference type="InterPro" id="IPR029060">
    <property type="entry name" value="PIN-like_dom_sf"/>
</dbReference>
<dbReference type="Pfam" id="PF01850">
    <property type="entry name" value="PIN"/>
    <property type="match status" value="1"/>
</dbReference>
<evidence type="ECO:0000313" key="3">
    <source>
        <dbReference type="Proteomes" id="UP000718564"/>
    </source>
</evidence>
<proteinExistence type="predicted"/>
<accession>A0ABX1PDA2</accession>
<feature type="domain" description="PIN" evidence="1">
    <location>
        <begin position="6"/>
        <end position="62"/>
    </location>
</feature>
<dbReference type="Proteomes" id="UP000718564">
    <property type="component" value="Unassembled WGS sequence"/>
</dbReference>
<evidence type="ECO:0000259" key="1">
    <source>
        <dbReference type="Pfam" id="PF01850"/>
    </source>
</evidence>
<protein>
    <recommendedName>
        <fullName evidence="1">PIN domain-containing protein</fullName>
    </recommendedName>
</protein>
<keyword evidence="3" id="KW-1185">Reference proteome</keyword>
<organism evidence="2 3">
    <name type="scientific">Brasilonema bromeliae SPC951</name>
    <dbReference type="NCBI Taxonomy" id="385972"/>
    <lineage>
        <taxon>Bacteria</taxon>
        <taxon>Bacillati</taxon>
        <taxon>Cyanobacteriota</taxon>
        <taxon>Cyanophyceae</taxon>
        <taxon>Nostocales</taxon>
        <taxon>Scytonemataceae</taxon>
        <taxon>Brasilonema</taxon>
        <taxon>Bromeliae group (in: Brasilonema)</taxon>
    </lineage>
</organism>
<name>A0ABX1PDA2_9CYAN</name>
<dbReference type="InterPro" id="IPR002716">
    <property type="entry name" value="PIN_dom"/>
</dbReference>
<sequence length="82" mass="9467">MRDCEFALSVLEQFFATVTILPLSQPVLDRAVQLRQQRRMWLGDAMIAGTALAHNRTLVTRNITDFIWIAELRLLNPFDFCS</sequence>
<dbReference type="SUPFAM" id="SSF88723">
    <property type="entry name" value="PIN domain-like"/>
    <property type="match status" value="1"/>
</dbReference>
<comment type="caution">
    <text evidence="2">The sequence shown here is derived from an EMBL/GenBank/DDBJ whole genome shotgun (WGS) entry which is preliminary data.</text>
</comment>
<dbReference type="EMBL" id="QMEB01000263">
    <property type="protein sequence ID" value="NMG22465.1"/>
    <property type="molecule type" value="Genomic_DNA"/>
</dbReference>
<dbReference type="RefSeq" id="WP_169157665.1">
    <property type="nucleotide sequence ID" value="NZ_CAWPJE010000264.1"/>
</dbReference>
<evidence type="ECO:0000313" key="2">
    <source>
        <dbReference type="EMBL" id="NMG22465.1"/>
    </source>
</evidence>
<dbReference type="CDD" id="cd18738">
    <property type="entry name" value="PIN_VapC4-5_FitB-like"/>
    <property type="match status" value="1"/>
</dbReference>
<gene>
    <name evidence="2" type="ORF">DP116_24660</name>
</gene>